<dbReference type="PROSITE" id="PS51031">
    <property type="entry name" value="BESS"/>
    <property type="match status" value="1"/>
</dbReference>
<feature type="domain" description="BESS" evidence="3">
    <location>
        <begin position="96"/>
        <end position="135"/>
    </location>
</feature>
<dbReference type="InterPro" id="IPR004210">
    <property type="entry name" value="BESS_motif"/>
</dbReference>
<reference evidence="4" key="2">
    <citation type="submission" date="2016-06" db="EMBL/GenBank/DDBJ databases">
        <title>The genome of a short-lived fish provides insights into sex chromosome evolution and the genetic control of aging.</title>
        <authorList>
            <person name="Reichwald K."/>
            <person name="Felder M."/>
            <person name="Petzold A."/>
            <person name="Koch P."/>
            <person name="Groth M."/>
            <person name="Platzer M."/>
        </authorList>
    </citation>
    <scope>NUCLEOTIDE SEQUENCE</scope>
    <source>
        <tissue evidence="4">Brain</tissue>
    </source>
</reference>
<feature type="compositionally biased region" description="Low complexity" evidence="2">
    <location>
        <begin position="23"/>
        <end position="40"/>
    </location>
</feature>
<sequence>MNTEEDQPQTPLSLSGPDEAAGPSRQSTPSTAAASAAEPATSRDRSRSPLKRTPTPTGQSRKAYRGGASKEVEFGDKLIELLKEPLQRPYMPEGATDECYHFALSIVPLLSGMEMTNRQNAKVGIMQLMQHHQQLEHNQQQQGLHQHKHHK</sequence>
<feature type="region of interest" description="Disordered" evidence="2">
    <location>
        <begin position="1"/>
        <end position="70"/>
    </location>
</feature>
<dbReference type="AlphaFoldDB" id="A0A1A8B154"/>
<proteinExistence type="predicted"/>
<comment type="subcellular location">
    <subcellularLocation>
        <location evidence="1">Nucleus</location>
    </subcellularLocation>
</comment>
<dbReference type="EMBL" id="HADY01022514">
    <property type="protein sequence ID" value="SBP60999.1"/>
    <property type="molecule type" value="Transcribed_RNA"/>
</dbReference>
<evidence type="ECO:0000256" key="2">
    <source>
        <dbReference type="SAM" id="MobiDB-lite"/>
    </source>
</evidence>
<dbReference type="GO" id="GO:0005634">
    <property type="term" value="C:nucleus"/>
    <property type="evidence" value="ECO:0007669"/>
    <property type="project" value="UniProtKB-SubCell"/>
</dbReference>
<protein>
    <submittedName>
        <fullName evidence="4">KIAA2018</fullName>
    </submittedName>
</protein>
<evidence type="ECO:0000313" key="4">
    <source>
        <dbReference type="EMBL" id="SBP60999.1"/>
    </source>
</evidence>
<dbReference type="GO" id="GO:0003677">
    <property type="term" value="F:DNA binding"/>
    <property type="evidence" value="ECO:0007669"/>
    <property type="project" value="InterPro"/>
</dbReference>
<evidence type="ECO:0000256" key="1">
    <source>
        <dbReference type="PROSITE-ProRule" id="PRU00371"/>
    </source>
</evidence>
<gene>
    <name evidence="4" type="primary">KIAA2018</name>
</gene>
<organism evidence="4">
    <name type="scientific">Nothobranchius furzeri</name>
    <name type="common">Turquoise killifish</name>
    <dbReference type="NCBI Taxonomy" id="105023"/>
    <lineage>
        <taxon>Eukaryota</taxon>
        <taxon>Metazoa</taxon>
        <taxon>Chordata</taxon>
        <taxon>Craniata</taxon>
        <taxon>Vertebrata</taxon>
        <taxon>Euteleostomi</taxon>
        <taxon>Actinopterygii</taxon>
        <taxon>Neopterygii</taxon>
        <taxon>Teleostei</taxon>
        <taxon>Neoteleostei</taxon>
        <taxon>Acanthomorphata</taxon>
        <taxon>Ovalentaria</taxon>
        <taxon>Atherinomorphae</taxon>
        <taxon>Cyprinodontiformes</taxon>
        <taxon>Nothobranchiidae</taxon>
        <taxon>Nothobranchius</taxon>
    </lineage>
</organism>
<accession>A0A1A8B154</accession>
<reference evidence="4" key="1">
    <citation type="submission" date="2016-05" db="EMBL/GenBank/DDBJ databases">
        <authorList>
            <person name="Lavstsen T."/>
            <person name="Jespersen J.S."/>
        </authorList>
    </citation>
    <scope>NUCLEOTIDE SEQUENCE</scope>
    <source>
        <tissue evidence="4">Brain</tissue>
    </source>
</reference>
<evidence type="ECO:0000259" key="3">
    <source>
        <dbReference type="PROSITE" id="PS51031"/>
    </source>
</evidence>
<keyword evidence="1" id="KW-0539">Nucleus</keyword>
<name>A0A1A8B154_NOTFU</name>